<feature type="region of interest" description="Disordered" evidence="6">
    <location>
        <begin position="1"/>
        <end position="23"/>
    </location>
</feature>
<keyword evidence="4 7" id="KW-1133">Transmembrane helix</keyword>
<feature type="transmembrane region" description="Helical" evidence="7">
    <location>
        <begin position="151"/>
        <end position="168"/>
    </location>
</feature>
<dbReference type="RefSeq" id="WP_376841540.1">
    <property type="nucleotide sequence ID" value="NZ_JBHMAU010000123.1"/>
</dbReference>
<evidence type="ECO:0000256" key="6">
    <source>
        <dbReference type="SAM" id="MobiDB-lite"/>
    </source>
</evidence>
<evidence type="ECO:0000256" key="5">
    <source>
        <dbReference type="ARBA" id="ARBA00023136"/>
    </source>
</evidence>
<feature type="transmembrane region" description="Helical" evidence="7">
    <location>
        <begin position="335"/>
        <end position="353"/>
    </location>
</feature>
<keyword evidence="3 7" id="KW-0812">Transmembrane</keyword>
<dbReference type="InterPro" id="IPR018385">
    <property type="entry name" value="C4_dicarb_anaerob_car-like"/>
</dbReference>
<dbReference type="Pfam" id="PF03606">
    <property type="entry name" value="DcuC"/>
    <property type="match status" value="1"/>
</dbReference>
<dbReference type="InterPro" id="IPR051679">
    <property type="entry name" value="DASS-Related_Transporters"/>
</dbReference>
<feature type="transmembrane region" description="Helical" evidence="7">
    <location>
        <begin position="31"/>
        <end position="52"/>
    </location>
</feature>
<proteinExistence type="predicted"/>
<feature type="compositionally biased region" description="Basic and acidic residues" evidence="6">
    <location>
        <begin position="1"/>
        <end position="22"/>
    </location>
</feature>
<gene>
    <name evidence="8" type="ORF">ACFFN1_14385</name>
</gene>
<organism evidence="8 9">
    <name type="scientific">Brevibacterium otitidis</name>
    <dbReference type="NCBI Taxonomy" id="53364"/>
    <lineage>
        <taxon>Bacteria</taxon>
        <taxon>Bacillati</taxon>
        <taxon>Actinomycetota</taxon>
        <taxon>Actinomycetes</taxon>
        <taxon>Micrococcales</taxon>
        <taxon>Brevibacteriaceae</taxon>
        <taxon>Brevibacterium</taxon>
    </lineage>
</organism>
<feature type="transmembrane region" description="Helical" evidence="7">
    <location>
        <begin position="405"/>
        <end position="425"/>
    </location>
</feature>
<feature type="transmembrane region" description="Helical" evidence="7">
    <location>
        <begin position="432"/>
        <end position="457"/>
    </location>
</feature>
<feature type="transmembrane region" description="Helical" evidence="7">
    <location>
        <begin position="293"/>
        <end position="315"/>
    </location>
</feature>
<keyword evidence="2" id="KW-1003">Cell membrane</keyword>
<reference evidence="8 9" key="1">
    <citation type="submission" date="2024-09" db="EMBL/GenBank/DDBJ databases">
        <authorList>
            <person name="Sun Q."/>
            <person name="Mori K."/>
        </authorList>
    </citation>
    <scope>NUCLEOTIDE SEQUENCE [LARGE SCALE GENOMIC DNA]</scope>
    <source>
        <strain evidence="8 9">JCM 11683</strain>
    </source>
</reference>
<dbReference type="PANTHER" id="PTHR43652">
    <property type="entry name" value="BASIC AMINO ACID ANTIPORTER YFCC-RELATED"/>
    <property type="match status" value="1"/>
</dbReference>
<comment type="caution">
    <text evidence="8">The sequence shown here is derived from an EMBL/GenBank/DDBJ whole genome shotgun (WGS) entry which is preliminary data.</text>
</comment>
<sequence length="513" mass="54001">MNPTDYHTEQPVKSKPEGEQQARKGFSGMKFPSAFTVIAVVTILVWLLAFFVPSGRYEVDPDSGQPISGSYAPSETGMTLGDRLMDLFMAPINGLYGVKSADTGTVGAYEAGELFGSAGVFLFVLAIGMFITVTIKSGAIEAGIGRLNERLAGRGTVLISILIVVFSIAGTTEGMAEESLGFYALVIPLALGLGYDRLTAAAIILLGAGIGTLASTINPFATGAASDAAEVSLGDGIVLRLIMFVVLTGIVIVYVVRYANRVAADPSRSMVGIDPHDRLKPAGHRAFTTGHKITLVLMALTFVFMIFAIVPWAQIINGPEAGSFAWQLDWYFPELAALFIVMAIVIGIVSGYSEEKLTSTLVAGAGDFIGAGLIIVLARGVTVIMNNAQITDTVLHAFENIVSQTPAALFAPVLFWLNIPLAFLVPSSSGHAVLAMPVLAPLADFAGLSRAIAVTAYQSASGWMNLFTPTSAVVMGGLALAKVGYGTFLRFLWPLLVILLVVISIFLVVGALV</sequence>
<comment type="subcellular location">
    <subcellularLocation>
        <location evidence="1">Cell membrane</location>
        <topology evidence="1">Multi-pass membrane protein</topology>
    </subcellularLocation>
</comment>
<keyword evidence="5 7" id="KW-0472">Membrane</keyword>
<feature type="transmembrane region" description="Helical" evidence="7">
    <location>
        <begin position="180"/>
        <end position="196"/>
    </location>
</feature>
<dbReference type="Proteomes" id="UP001589707">
    <property type="component" value="Unassembled WGS sequence"/>
</dbReference>
<feature type="transmembrane region" description="Helical" evidence="7">
    <location>
        <begin position="237"/>
        <end position="259"/>
    </location>
</feature>
<feature type="transmembrane region" description="Helical" evidence="7">
    <location>
        <begin position="493"/>
        <end position="512"/>
    </location>
</feature>
<feature type="transmembrane region" description="Helical" evidence="7">
    <location>
        <begin position="463"/>
        <end position="481"/>
    </location>
</feature>
<feature type="transmembrane region" description="Helical" evidence="7">
    <location>
        <begin position="365"/>
        <end position="385"/>
    </location>
</feature>
<evidence type="ECO:0000256" key="1">
    <source>
        <dbReference type="ARBA" id="ARBA00004651"/>
    </source>
</evidence>
<evidence type="ECO:0000313" key="9">
    <source>
        <dbReference type="Proteomes" id="UP001589707"/>
    </source>
</evidence>
<evidence type="ECO:0000256" key="7">
    <source>
        <dbReference type="SAM" id="Phobius"/>
    </source>
</evidence>
<evidence type="ECO:0000256" key="4">
    <source>
        <dbReference type="ARBA" id="ARBA00022989"/>
    </source>
</evidence>
<evidence type="ECO:0000256" key="2">
    <source>
        <dbReference type="ARBA" id="ARBA00022475"/>
    </source>
</evidence>
<dbReference type="PANTHER" id="PTHR43652:SF6">
    <property type="entry name" value="ARGININE REPRESSOR"/>
    <property type="match status" value="1"/>
</dbReference>
<keyword evidence="9" id="KW-1185">Reference proteome</keyword>
<evidence type="ECO:0000313" key="8">
    <source>
        <dbReference type="EMBL" id="MFB9777564.1"/>
    </source>
</evidence>
<dbReference type="EMBL" id="JBHMAU010000123">
    <property type="protein sequence ID" value="MFB9777564.1"/>
    <property type="molecule type" value="Genomic_DNA"/>
</dbReference>
<name>A0ABV5X5D6_9MICO</name>
<evidence type="ECO:0000256" key="3">
    <source>
        <dbReference type="ARBA" id="ARBA00022692"/>
    </source>
</evidence>
<feature type="transmembrane region" description="Helical" evidence="7">
    <location>
        <begin position="203"/>
        <end position="225"/>
    </location>
</feature>
<feature type="transmembrane region" description="Helical" evidence="7">
    <location>
        <begin position="114"/>
        <end position="139"/>
    </location>
</feature>
<protein>
    <submittedName>
        <fullName evidence="8">YfcC family protein</fullName>
    </submittedName>
</protein>
<accession>A0ABV5X5D6</accession>